<dbReference type="InterPro" id="IPR009270">
    <property type="entry name" value="DUF927"/>
</dbReference>
<feature type="domain" description="DUF927" evidence="2">
    <location>
        <begin position="64"/>
        <end position="318"/>
    </location>
</feature>
<dbReference type="EMBL" id="BSFH01000022">
    <property type="protein sequence ID" value="GLK63697.1"/>
    <property type="molecule type" value="Genomic_DNA"/>
</dbReference>
<dbReference type="Pfam" id="PF06048">
    <property type="entry name" value="DUF927"/>
    <property type="match status" value="1"/>
</dbReference>
<keyword evidence="1" id="KW-0472">Membrane</keyword>
<keyword evidence="1" id="KW-1133">Transmembrane helix</keyword>
<dbReference type="GO" id="GO:0004386">
    <property type="term" value="F:helicase activity"/>
    <property type="evidence" value="ECO:0007669"/>
    <property type="project" value="UniProtKB-KW"/>
</dbReference>
<organism evidence="3 4">
    <name type="scientific">Paracoccus kondratievae</name>
    <dbReference type="NCBI Taxonomy" id="135740"/>
    <lineage>
        <taxon>Bacteria</taxon>
        <taxon>Pseudomonadati</taxon>
        <taxon>Pseudomonadota</taxon>
        <taxon>Alphaproteobacteria</taxon>
        <taxon>Rhodobacterales</taxon>
        <taxon>Paracoccaceae</taxon>
        <taxon>Paracoccus</taxon>
    </lineage>
</organism>
<evidence type="ECO:0000313" key="4">
    <source>
        <dbReference type="Proteomes" id="UP001143349"/>
    </source>
</evidence>
<proteinExistence type="predicted"/>
<name>A0AAD3NXG5_9RHOB</name>
<sequence length="608" mass="66342">MTSRNSAPEPACLVAADPENDENRGYRWSEEEHVRTDITGLPVGYLYDDQARMICLVKSHGVQPLCGPLRVAMSLTNQQENASAILIEFFNASGTLRRTAITATQLMTAAGPVAAHLAELGLMIPGSPAQLVHLLRQWMPDRHGLLAEQSGWIHAEGQIGYVTPQGRILGCDQCAEDRPIIALGGETAVDQTGSFRGWHDGLARLAHHNPLLIFAICVALAAPLLALLGLAGGGFGIFGRTSSGKTTALHVARSVYGAPWKLMSWHASTTAFETAAHRARDGLLAIDEIPTRESTVARELTSVLYMLANGVGKKRSNVSLDDLDPLAWQTMILTTAEAPLPEIYTQSRLTIPEGLTTRLADIPATSWQWGGFAHLHEYPDPAAFADALKAECGQHHGHAGPRFIERLVAEQARSGTGRLKALYNAVLADILKRLSASFSQSPDGPERRVIGRFAAVSVAGQLACHWQIVPWQAQEVRTAIVELASLWLEQRRALMPPPQTRIAERLMTYFAEHQDSFADIDSGETFSVHAHAGWHDAERLAISSEVFAEIVRPTLPRTAARQLHQLGILIAGGEARSLQQRRSPRIDPLRGREYWLSKAGFARNSPTI</sequence>
<dbReference type="AlphaFoldDB" id="A0AAD3NXG5"/>
<accession>A0AAD3NXG5</accession>
<keyword evidence="3" id="KW-0067">ATP-binding</keyword>
<evidence type="ECO:0000256" key="1">
    <source>
        <dbReference type="SAM" id="Phobius"/>
    </source>
</evidence>
<feature type="transmembrane region" description="Helical" evidence="1">
    <location>
        <begin position="211"/>
        <end position="238"/>
    </location>
</feature>
<keyword evidence="3" id="KW-0347">Helicase</keyword>
<dbReference type="RefSeq" id="WP_271179415.1">
    <property type="nucleotide sequence ID" value="NZ_BSFH01000022.1"/>
</dbReference>
<keyword evidence="3" id="KW-0547">Nucleotide-binding</keyword>
<evidence type="ECO:0000259" key="2">
    <source>
        <dbReference type="Pfam" id="PF06048"/>
    </source>
</evidence>
<keyword evidence="3" id="KW-0378">Hydrolase</keyword>
<comment type="caution">
    <text evidence="3">The sequence shown here is derived from an EMBL/GenBank/DDBJ whole genome shotgun (WGS) entry which is preliminary data.</text>
</comment>
<keyword evidence="1" id="KW-0812">Transmembrane</keyword>
<keyword evidence="4" id="KW-1185">Reference proteome</keyword>
<reference evidence="3" key="1">
    <citation type="journal article" date="2014" name="Int. J. Syst. Evol. Microbiol.">
        <title>Complete genome sequence of Corynebacterium casei LMG S-19264T (=DSM 44701T), isolated from a smear-ripened cheese.</title>
        <authorList>
            <consortium name="US DOE Joint Genome Institute (JGI-PGF)"/>
            <person name="Walter F."/>
            <person name="Albersmeier A."/>
            <person name="Kalinowski J."/>
            <person name="Ruckert C."/>
        </authorList>
    </citation>
    <scope>NUCLEOTIDE SEQUENCE</scope>
    <source>
        <strain evidence="3">VKM B-2222</strain>
    </source>
</reference>
<reference evidence="3" key="2">
    <citation type="submission" date="2023-01" db="EMBL/GenBank/DDBJ databases">
        <authorList>
            <person name="Sun Q."/>
            <person name="Evtushenko L."/>
        </authorList>
    </citation>
    <scope>NUCLEOTIDE SEQUENCE</scope>
    <source>
        <strain evidence="3">VKM B-2222</strain>
    </source>
</reference>
<gene>
    <name evidence="3" type="ORF">GCM10017635_11680</name>
</gene>
<dbReference type="Proteomes" id="UP001143349">
    <property type="component" value="Unassembled WGS sequence"/>
</dbReference>
<evidence type="ECO:0000313" key="3">
    <source>
        <dbReference type="EMBL" id="GLK63697.1"/>
    </source>
</evidence>
<protein>
    <submittedName>
        <fullName evidence="3">RNA helicase</fullName>
    </submittedName>
</protein>